<dbReference type="GO" id="GO:0007165">
    <property type="term" value="P:signal transduction"/>
    <property type="evidence" value="ECO:0007669"/>
    <property type="project" value="InterPro"/>
</dbReference>
<evidence type="ECO:0000259" key="1">
    <source>
        <dbReference type="PROSITE" id="PS50851"/>
    </source>
</evidence>
<evidence type="ECO:0000313" key="2">
    <source>
        <dbReference type="EMBL" id="PIW14396.1"/>
    </source>
</evidence>
<protein>
    <recommendedName>
        <fullName evidence="1">CheW-like domain-containing protein</fullName>
    </recommendedName>
</protein>
<sequence>MTVETQAILFKSKHFLFAIEVENIVEITRIINFEPVSSHGGCAQGYFYYRQETLPVVDVCRYFNFNHGPFLIENLIAVVSGPENKKAGLLLDEVLDIVNPSEYPRVTSYQIAPKYCRYAIELDKNKIPVLNISNIYLELVQNLSSSRQNAS</sequence>
<gene>
    <name evidence="2" type="ORF">COW36_21760</name>
</gene>
<comment type="caution">
    <text evidence="2">The sequence shown here is derived from an EMBL/GenBank/DDBJ whole genome shotgun (WGS) entry which is preliminary data.</text>
</comment>
<dbReference type="InterPro" id="IPR036061">
    <property type="entry name" value="CheW-like_dom_sf"/>
</dbReference>
<dbReference type="GO" id="GO:0006935">
    <property type="term" value="P:chemotaxis"/>
    <property type="evidence" value="ECO:0007669"/>
    <property type="project" value="InterPro"/>
</dbReference>
<name>A0A2M7FYJ6_9BACT</name>
<reference evidence="2 3" key="1">
    <citation type="submission" date="2017-09" db="EMBL/GenBank/DDBJ databases">
        <title>Depth-based differentiation of microbial function through sediment-hosted aquifers and enrichment of novel symbionts in the deep terrestrial subsurface.</title>
        <authorList>
            <person name="Probst A.J."/>
            <person name="Ladd B."/>
            <person name="Jarett J.K."/>
            <person name="Geller-Mcgrath D.E."/>
            <person name="Sieber C.M."/>
            <person name="Emerson J.B."/>
            <person name="Anantharaman K."/>
            <person name="Thomas B.C."/>
            <person name="Malmstrom R."/>
            <person name="Stieglmeier M."/>
            <person name="Klingl A."/>
            <person name="Woyke T."/>
            <person name="Ryan C.M."/>
            <person name="Banfield J.F."/>
        </authorList>
    </citation>
    <scope>NUCLEOTIDE SEQUENCE [LARGE SCALE GENOMIC DNA]</scope>
    <source>
        <strain evidence="2">CG17_big_fil_post_rev_8_21_14_2_50_48_46</strain>
    </source>
</reference>
<proteinExistence type="predicted"/>
<dbReference type="SUPFAM" id="SSF50341">
    <property type="entry name" value="CheW-like"/>
    <property type="match status" value="1"/>
</dbReference>
<dbReference type="InterPro" id="IPR002545">
    <property type="entry name" value="CheW-lke_dom"/>
</dbReference>
<dbReference type="EMBL" id="PFFQ01000060">
    <property type="protein sequence ID" value="PIW14396.1"/>
    <property type="molecule type" value="Genomic_DNA"/>
</dbReference>
<dbReference type="Pfam" id="PF01584">
    <property type="entry name" value="CheW"/>
    <property type="match status" value="1"/>
</dbReference>
<organism evidence="2 3">
    <name type="scientific">bacterium (Candidatus Blackallbacteria) CG17_big_fil_post_rev_8_21_14_2_50_48_46</name>
    <dbReference type="NCBI Taxonomy" id="2014261"/>
    <lineage>
        <taxon>Bacteria</taxon>
        <taxon>Candidatus Blackallbacteria</taxon>
    </lineage>
</organism>
<dbReference type="PROSITE" id="PS50851">
    <property type="entry name" value="CHEW"/>
    <property type="match status" value="1"/>
</dbReference>
<dbReference type="Proteomes" id="UP000231019">
    <property type="component" value="Unassembled WGS sequence"/>
</dbReference>
<dbReference type="AlphaFoldDB" id="A0A2M7FYJ6"/>
<feature type="domain" description="CheW-like" evidence="1">
    <location>
        <begin position="4"/>
        <end position="141"/>
    </location>
</feature>
<dbReference type="Gene3D" id="2.40.50.180">
    <property type="entry name" value="CheA-289, Domain 4"/>
    <property type="match status" value="1"/>
</dbReference>
<accession>A0A2M7FYJ6</accession>
<dbReference type="Gene3D" id="2.30.30.40">
    <property type="entry name" value="SH3 Domains"/>
    <property type="match status" value="1"/>
</dbReference>
<evidence type="ECO:0000313" key="3">
    <source>
        <dbReference type="Proteomes" id="UP000231019"/>
    </source>
</evidence>